<reference evidence="1 3" key="1">
    <citation type="journal article" date="2019" name="Sci. Rep.">
        <title>Orb-weaving spider Araneus ventricosus genome elucidates the spidroin gene catalogue.</title>
        <authorList>
            <person name="Kono N."/>
            <person name="Nakamura H."/>
            <person name="Ohtoshi R."/>
            <person name="Moran D.A.P."/>
            <person name="Shinohara A."/>
            <person name="Yoshida Y."/>
            <person name="Fujiwara M."/>
            <person name="Mori M."/>
            <person name="Tomita M."/>
            <person name="Arakawa K."/>
        </authorList>
    </citation>
    <scope>NUCLEOTIDE SEQUENCE [LARGE SCALE GENOMIC DNA]</scope>
</reference>
<evidence type="ECO:0000313" key="3">
    <source>
        <dbReference type="Proteomes" id="UP000499080"/>
    </source>
</evidence>
<dbReference type="OrthoDB" id="420169at2759"/>
<accession>A0A4Y2S1T4</accession>
<gene>
    <name evidence="1" type="ORF">AVEN_249404_1</name>
    <name evidence="2" type="ORF">AVEN_37864_1</name>
</gene>
<proteinExistence type="predicted"/>
<name>A0A4Y2S1T4_ARAVE</name>
<dbReference type="AlphaFoldDB" id="A0A4Y2S1T4"/>
<evidence type="ECO:0000313" key="2">
    <source>
        <dbReference type="EMBL" id="GBN81193.1"/>
    </source>
</evidence>
<dbReference type="EMBL" id="BGPR01019176">
    <property type="protein sequence ID" value="GBN81193.1"/>
    <property type="molecule type" value="Genomic_DNA"/>
</dbReference>
<dbReference type="EMBL" id="BGPR01019174">
    <property type="protein sequence ID" value="GBN81180.1"/>
    <property type="molecule type" value="Genomic_DNA"/>
</dbReference>
<evidence type="ECO:0008006" key="4">
    <source>
        <dbReference type="Google" id="ProtNLM"/>
    </source>
</evidence>
<sequence length="88" mass="10236">MHKALDGLSPKLQRMKLKMMRYSYQVQYIPGKNLAIADALSRSTIEGREDEELSEEPIFKRLLPLFQQLIKDCQKFGKLSKRTKCAFS</sequence>
<organism evidence="1 3">
    <name type="scientific">Araneus ventricosus</name>
    <name type="common">Orbweaver spider</name>
    <name type="synonym">Epeira ventricosa</name>
    <dbReference type="NCBI Taxonomy" id="182803"/>
    <lineage>
        <taxon>Eukaryota</taxon>
        <taxon>Metazoa</taxon>
        <taxon>Ecdysozoa</taxon>
        <taxon>Arthropoda</taxon>
        <taxon>Chelicerata</taxon>
        <taxon>Arachnida</taxon>
        <taxon>Araneae</taxon>
        <taxon>Araneomorphae</taxon>
        <taxon>Entelegynae</taxon>
        <taxon>Araneoidea</taxon>
        <taxon>Araneidae</taxon>
        <taxon>Araneus</taxon>
    </lineage>
</organism>
<protein>
    <recommendedName>
        <fullName evidence="4">Reverse transcriptase RNase H-like domain-containing protein</fullName>
    </recommendedName>
</protein>
<keyword evidence="3" id="KW-1185">Reference proteome</keyword>
<evidence type="ECO:0000313" key="1">
    <source>
        <dbReference type="EMBL" id="GBN81180.1"/>
    </source>
</evidence>
<comment type="caution">
    <text evidence="1">The sequence shown here is derived from an EMBL/GenBank/DDBJ whole genome shotgun (WGS) entry which is preliminary data.</text>
</comment>
<dbReference type="Proteomes" id="UP000499080">
    <property type="component" value="Unassembled WGS sequence"/>
</dbReference>